<name>A0A3B0QXB8_9ZZZZ</name>
<keyword evidence="7 15" id="KW-0436">Ligase</keyword>
<dbReference type="Pfam" id="PF00120">
    <property type="entry name" value="Gln-synt_C"/>
    <property type="match status" value="1"/>
</dbReference>
<dbReference type="PROSITE" id="PS51986">
    <property type="entry name" value="GS_BETA_GRASP"/>
    <property type="match status" value="1"/>
</dbReference>
<dbReference type="NCBIfam" id="TIGR00653">
    <property type="entry name" value="GlnA"/>
    <property type="match status" value="1"/>
</dbReference>
<evidence type="ECO:0000256" key="3">
    <source>
        <dbReference type="ARBA" id="ARBA00009897"/>
    </source>
</evidence>
<sequence length="470" mass="53349">MDVKEVMKYAKDNNAKMVDYKFLDFIGIWQHFTTPISQFEEDIFEDGLGFDGSSIRGWQPIHASDMIVIPDPETAMMDPIMEVPTLSFICNIFDPITKEPYSRDPRYVAQKAEAYLKSTGIGDEIFIGPEPEFFIFDDVRFSEGADHSFFHIDSEEGQWNSGREEHPNLSYKTKHKQGYFPVAPTDTQQDLRTEMCLVLEEVGIEVECQHHEVASAGQAEIDMKFTTLLKMGDQLKWYKYLIKNVARRWNKTVTFMPKPVMGDNGTGMHVHQSIWKDGKPLFAGDGYGGMSEMAMYYIGGILKHARALNAFTNPTTNSYKRLVPGFEAPINLAYSSRNRSASVRIPMYSSSPKAKRIEVRFPDPSCNGYLAFSAMMMAGLDGIQNKIDPGDPLDKDIYGLSPEELAKVPSAAGSLEEALEALKNDHEFLLKGDVFTKDVIDKWIEYKTVNEVQEVRLRPTPKEFDLYFDC</sequence>
<dbReference type="PANTHER" id="PTHR43407">
    <property type="entry name" value="GLUTAMINE SYNTHETASE"/>
    <property type="match status" value="1"/>
</dbReference>
<keyword evidence="6" id="KW-0597">Phosphoprotein</keyword>
<dbReference type="InterPro" id="IPR008147">
    <property type="entry name" value="Gln_synt_N"/>
</dbReference>
<reference evidence="15" key="1">
    <citation type="submission" date="2018-06" db="EMBL/GenBank/DDBJ databases">
        <authorList>
            <person name="Zhirakovskaya E."/>
        </authorList>
    </citation>
    <scope>NUCLEOTIDE SEQUENCE</scope>
</reference>
<dbReference type="GO" id="GO:0016020">
    <property type="term" value="C:membrane"/>
    <property type="evidence" value="ECO:0007669"/>
    <property type="project" value="TreeGrafter"/>
</dbReference>
<dbReference type="GO" id="GO:0005737">
    <property type="term" value="C:cytoplasm"/>
    <property type="evidence" value="ECO:0007669"/>
    <property type="project" value="UniProtKB-SubCell"/>
</dbReference>
<keyword evidence="8" id="KW-0479">Metal-binding</keyword>
<dbReference type="InterPro" id="IPR004809">
    <property type="entry name" value="Gln_synth_I"/>
</dbReference>
<evidence type="ECO:0000259" key="14">
    <source>
        <dbReference type="PROSITE" id="PS51987"/>
    </source>
</evidence>
<evidence type="ECO:0000256" key="9">
    <source>
        <dbReference type="ARBA" id="ARBA00022741"/>
    </source>
</evidence>
<dbReference type="GO" id="GO:0005524">
    <property type="term" value="F:ATP binding"/>
    <property type="evidence" value="ECO:0007669"/>
    <property type="project" value="UniProtKB-KW"/>
</dbReference>
<comment type="similarity">
    <text evidence="3">Belongs to the glutamine synthetase family.</text>
</comment>
<dbReference type="Gene3D" id="3.30.590.10">
    <property type="entry name" value="Glutamine synthetase/guanido kinase, catalytic domain"/>
    <property type="match status" value="1"/>
</dbReference>
<evidence type="ECO:0000256" key="8">
    <source>
        <dbReference type="ARBA" id="ARBA00022723"/>
    </source>
</evidence>
<comment type="subunit">
    <text evidence="4">Oligomer of 12 subunits arranged in the form of two hexagons.</text>
</comment>
<evidence type="ECO:0000313" key="15">
    <source>
        <dbReference type="EMBL" id="VAV84167.1"/>
    </source>
</evidence>
<dbReference type="FunFam" id="3.30.590.10:FF:000001">
    <property type="entry name" value="Glutamine synthetase"/>
    <property type="match status" value="1"/>
</dbReference>
<dbReference type="GO" id="GO:0006542">
    <property type="term" value="P:glutamine biosynthetic process"/>
    <property type="evidence" value="ECO:0007669"/>
    <property type="project" value="InterPro"/>
</dbReference>
<protein>
    <recommendedName>
        <fullName evidence="12">Glutamate--ammonia ligase</fullName>
    </recommendedName>
</protein>
<dbReference type="PROSITE" id="PS51987">
    <property type="entry name" value="GS_CATALYTIC"/>
    <property type="match status" value="1"/>
</dbReference>
<dbReference type="Gene3D" id="3.10.20.70">
    <property type="entry name" value="Glutamine synthetase, N-terminal domain"/>
    <property type="match status" value="1"/>
</dbReference>
<evidence type="ECO:0000256" key="11">
    <source>
        <dbReference type="ARBA" id="ARBA00022842"/>
    </source>
</evidence>
<keyword evidence="11" id="KW-0460">Magnesium</keyword>
<dbReference type="PROSITE" id="PS00180">
    <property type="entry name" value="GLNA_1"/>
    <property type="match status" value="1"/>
</dbReference>
<evidence type="ECO:0000256" key="4">
    <source>
        <dbReference type="ARBA" id="ARBA00011354"/>
    </source>
</evidence>
<feature type="domain" description="GS beta-grasp" evidence="13">
    <location>
        <begin position="13"/>
        <end position="97"/>
    </location>
</feature>
<proteinExistence type="inferred from homology"/>
<dbReference type="SMART" id="SM01230">
    <property type="entry name" value="Gln-synt_C"/>
    <property type="match status" value="1"/>
</dbReference>
<evidence type="ECO:0000256" key="7">
    <source>
        <dbReference type="ARBA" id="ARBA00022598"/>
    </source>
</evidence>
<comment type="subcellular location">
    <subcellularLocation>
        <location evidence="2">Cytoplasm</location>
    </subcellularLocation>
</comment>
<dbReference type="InterPro" id="IPR036651">
    <property type="entry name" value="Gln_synt_N_sf"/>
</dbReference>
<evidence type="ECO:0000256" key="5">
    <source>
        <dbReference type="ARBA" id="ARBA00022490"/>
    </source>
</evidence>
<dbReference type="GO" id="GO:0019740">
    <property type="term" value="P:nitrogen utilization"/>
    <property type="evidence" value="ECO:0007669"/>
    <property type="project" value="TreeGrafter"/>
</dbReference>
<dbReference type="PROSITE" id="PS00182">
    <property type="entry name" value="GLNA_ADENYLATION"/>
    <property type="match status" value="1"/>
</dbReference>
<dbReference type="InterPro" id="IPR001637">
    <property type="entry name" value="Gln_synth_I_adenylation_site"/>
</dbReference>
<evidence type="ECO:0000256" key="12">
    <source>
        <dbReference type="ARBA" id="ARBA00030668"/>
    </source>
</evidence>
<keyword evidence="9" id="KW-0547">Nucleotide-binding</keyword>
<evidence type="ECO:0000259" key="13">
    <source>
        <dbReference type="PROSITE" id="PS51986"/>
    </source>
</evidence>
<dbReference type="AlphaFoldDB" id="A0A3B0QXB8"/>
<dbReference type="GO" id="GO:0004356">
    <property type="term" value="F:glutamine synthetase activity"/>
    <property type="evidence" value="ECO:0007669"/>
    <property type="project" value="InterPro"/>
</dbReference>
<comment type="cofactor">
    <cofactor evidence="1">
        <name>Mg(2+)</name>
        <dbReference type="ChEBI" id="CHEBI:18420"/>
    </cofactor>
</comment>
<dbReference type="PANTHER" id="PTHR43407:SF1">
    <property type="entry name" value="LENGSIN"/>
    <property type="match status" value="1"/>
</dbReference>
<keyword evidence="10" id="KW-0067">ATP-binding</keyword>
<gene>
    <name evidence="15" type="ORF">MNBD_DELTA01-793</name>
</gene>
<dbReference type="SUPFAM" id="SSF54368">
    <property type="entry name" value="Glutamine synthetase, N-terminal domain"/>
    <property type="match status" value="1"/>
</dbReference>
<evidence type="ECO:0000256" key="2">
    <source>
        <dbReference type="ARBA" id="ARBA00004496"/>
    </source>
</evidence>
<dbReference type="InterPro" id="IPR008146">
    <property type="entry name" value="Gln_synth_cat_dom"/>
</dbReference>
<organism evidence="15">
    <name type="scientific">hydrothermal vent metagenome</name>
    <dbReference type="NCBI Taxonomy" id="652676"/>
    <lineage>
        <taxon>unclassified sequences</taxon>
        <taxon>metagenomes</taxon>
        <taxon>ecological metagenomes</taxon>
    </lineage>
</organism>
<evidence type="ECO:0000256" key="1">
    <source>
        <dbReference type="ARBA" id="ARBA00001946"/>
    </source>
</evidence>
<feature type="domain" description="GS catalytic" evidence="14">
    <location>
        <begin position="105"/>
        <end position="470"/>
    </location>
</feature>
<dbReference type="Pfam" id="PF03951">
    <property type="entry name" value="Gln-synt_N"/>
    <property type="match status" value="1"/>
</dbReference>
<evidence type="ECO:0000256" key="6">
    <source>
        <dbReference type="ARBA" id="ARBA00022553"/>
    </source>
</evidence>
<keyword evidence="5" id="KW-0963">Cytoplasm</keyword>
<dbReference type="InterPro" id="IPR014746">
    <property type="entry name" value="Gln_synth/guanido_kin_cat_dom"/>
</dbReference>
<dbReference type="SUPFAM" id="SSF55931">
    <property type="entry name" value="Glutamine synthetase/guanido kinase"/>
    <property type="match status" value="1"/>
</dbReference>
<dbReference type="InterPro" id="IPR027302">
    <property type="entry name" value="Gln_synth_N_conserv_site"/>
</dbReference>
<dbReference type="EMBL" id="UOEA01000060">
    <property type="protein sequence ID" value="VAV84167.1"/>
    <property type="molecule type" value="Genomic_DNA"/>
</dbReference>
<dbReference type="GO" id="GO:0046872">
    <property type="term" value="F:metal ion binding"/>
    <property type="evidence" value="ECO:0007669"/>
    <property type="project" value="UniProtKB-KW"/>
</dbReference>
<evidence type="ECO:0000256" key="10">
    <source>
        <dbReference type="ARBA" id="ARBA00022840"/>
    </source>
</evidence>
<dbReference type="InterPro" id="IPR027303">
    <property type="entry name" value="Gln_synth_gly_rich_site"/>
</dbReference>
<accession>A0A3B0QXB8</accession>
<dbReference type="PROSITE" id="PS00181">
    <property type="entry name" value="GLNA_ATP"/>
    <property type="match status" value="1"/>
</dbReference>